<evidence type="ECO:0000313" key="2">
    <source>
        <dbReference type="Proteomes" id="UP001238540"/>
    </source>
</evidence>
<keyword evidence="2" id="KW-1185">Reference proteome</keyword>
<dbReference type="RefSeq" id="WP_290313023.1">
    <property type="nucleotide sequence ID" value="NZ_JAUFQC010000027.1"/>
</dbReference>
<sequence length="58" mass="6760">MISNNEYILFDTLLLVIIPYSNVEPVRFFLIFKGEFNVIECRLIHGSLDKLIATYVSH</sequence>
<gene>
    <name evidence="1" type="ORF">QWZ16_18165</name>
</gene>
<dbReference type="EMBL" id="JAUFQC010000027">
    <property type="protein sequence ID" value="MDN3611527.1"/>
    <property type="molecule type" value="Genomic_DNA"/>
</dbReference>
<organism evidence="1 2">
    <name type="scientific">Vibrio ostreicida</name>
    <dbReference type="NCBI Taxonomy" id="526588"/>
    <lineage>
        <taxon>Bacteria</taxon>
        <taxon>Pseudomonadati</taxon>
        <taxon>Pseudomonadota</taxon>
        <taxon>Gammaproteobacteria</taxon>
        <taxon>Vibrionales</taxon>
        <taxon>Vibrionaceae</taxon>
        <taxon>Vibrio</taxon>
    </lineage>
</organism>
<name>A0ABT8BZJ7_9VIBR</name>
<evidence type="ECO:0000313" key="1">
    <source>
        <dbReference type="EMBL" id="MDN3611527.1"/>
    </source>
</evidence>
<reference evidence="2" key="1">
    <citation type="journal article" date="2019" name="Int. J. Syst. Evol. Microbiol.">
        <title>The Global Catalogue of Microorganisms (GCM) 10K type strain sequencing project: providing services to taxonomists for standard genome sequencing and annotation.</title>
        <authorList>
            <consortium name="The Broad Institute Genomics Platform"/>
            <consortium name="The Broad Institute Genome Sequencing Center for Infectious Disease"/>
            <person name="Wu L."/>
            <person name="Ma J."/>
        </authorList>
    </citation>
    <scope>NUCLEOTIDE SEQUENCE [LARGE SCALE GENOMIC DNA]</scope>
    <source>
        <strain evidence="2">CECT 7398</strain>
    </source>
</reference>
<comment type="caution">
    <text evidence="1">The sequence shown here is derived from an EMBL/GenBank/DDBJ whole genome shotgun (WGS) entry which is preliminary data.</text>
</comment>
<protein>
    <submittedName>
        <fullName evidence="1">Uncharacterized protein</fullName>
    </submittedName>
</protein>
<accession>A0ABT8BZJ7</accession>
<dbReference type="Proteomes" id="UP001238540">
    <property type="component" value="Unassembled WGS sequence"/>
</dbReference>
<proteinExistence type="predicted"/>